<proteinExistence type="predicted"/>
<dbReference type="EMBL" id="JBBWWQ010000020">
    <property type="protein sequence ID" value="KAK8917004.1"/>
    <property type="molecule type" value="Genomic_DNA"/>
</dbReference>
<feature type="region of interest" description="Disordered" evidence="1">
    <location>
        <begin position="1"/>
        <end position="20"/>
    </location>
</feature>
<accession>A0AAP0AWP3</accession>
<evidence type="ECO:0000313" key="4">
    <source>
        <dbReference type="Proteomes" id="UP001418222"/>
    </source>
</evidence>
<feature type="region of interest" description="Disordered" evidence="1">
    <location>
        <begin position="233"/>
        <end position="259"/>
    </location>
</feature>
<feature type="compositionally biased region" description="Polar residues" evidence="1">
    <location>
        <begin position="1"/>
        <end position="12"/>
    </location>
</feature>
<keyword evidence="4" id="KW-1185">Reference proteome</keyword>
<protein>
    <recommendedName>
        <fullName evidence="2">Retrovirus-related Pol polyprotein from transposon TNT 1-94-like beta-barrel domain-containing protein</fullName>
    </recommendedName>
</protein>
<evidence type="ECO:0000259" key="2">
    <source>
        <dbReference type="Pfam" id="PF22936"/>
    </source>
</evidence>
<comment type="caution">
    <text evidence="3">The sequence shown here is derived from an EMBL/GenBank/DDBJ whole genome shotgun (WGS) entry which is preliminary data.</text>
</comment>
<sequence length="432" mass="46883">MGSSADSTSTAVPPTARPTSIPEIRDELRFTTISLVGKKNFVEWAHSVRRVLQSKGFLHHLTQVVTGTPTDEWLRNDGRVQTWILNSLDSESYRLAMYHETAKGMWDELHTLYSRKDSLHDLYDIITALQALDSSGATDLTSFVAQARSLVEAWIQHQPPTVDLVAQRAQKEVVGIAMMMARLPHHLHSVRAHILSSTVTPSFSDVCSMLLKVTPPPEVSGPPSPALVQQAPTPLLPLPSSVRGDRSDSRGCGRGGRSRPKCSFCGKDGHLEATCYRKHGRPPRPQASAAAATDSSPTRTDLDEVRLQLQHLHGLLSRPPVSVASAASISNEGIACLSSGPRWILDSGATHHITFVRPPQYLSFPHPKYITVANDASVPVVGCADIPLTSSLQLCSALHVPGSPFNLLSVGRLTSDLHCSVTFTSSSFLIQD</sequence>
<organism evidence="3 4">
    <name type="scientific">Platanthera zijinensis</name>
    <dbReference type="NCBI Taxonomy" id="2320716"/>
    <lineage>
        <taxon>Eukaryota</taxon>
        <taxon>Viridiplantae</taxon>
        <taxon>Streptophyta</taxon>
        <taxon>Embryophyta</taxon>
        <taxon>Tracheophyta</taxon>
        <taxon>Spermatophyta</taxon>
        <taxon>Magnoliopsida</taxon>
        <taxon>Liliopsida</taxon>
        <taxon>Asparagales</taxon>
        <taxon>Orchidaceae</taxon>
        <taxon>Orchidoideae</taxon>
        <taxon>Orchideae</taxon>
        <taxon>Orchidinae</taxon>
        <taxon>Platanthera</taxon>
    </lineage>
</organism>
<feature type="compositionally biased region" description="Low complexity" evidence="1">
    <location>
        <begin position="286"/>
        <end position="299"/>
    </location>
</feature>
<dbReference type="Proteomes" id="UP001418222">
    <property type="component" value="Unassembled WGS sequence"/>
</dbReference>
<evidence type="ECO:0000313" key="3">
    <source>
        <dbReference type="EMBL" id="KAK8917004.1"/>
    </source>
</evidence>
<feature type="region of interest" description="Disordered" evidence="1">
    <location>
        <begin position="276"/>
        <end position="299"/>
    </location>
</feature>
<dbReference type="InterPro" id="IPR054722">
    <property type="entry name" value="PolX-like_BBD"/>
</dbReference>
<dbReference type="AlphaFoldDB" id="A0AAP0AWP3"/>
<dbReference type="Pfam" id="PF22936">
    <property type="entry name" value="Pol_BBD"/>
    <property type="match status" value="1"/>
</dbReference>
<dbReference type="PANTHER" id="PTHR47481:SF30">
    <property type="entry name" value="CCHC-TYPE DOMAIN-CONTAINING PROTEIN"/>
    <property type="match status" value="1"/>
</dbReference>
<dbReference type="PANTHER" id="PTHR47481">
    <property type="match status" value="1"/>
</dbReference>
<evidence type="ECO:0000256" key="1">
    <source>
        <dbReference type="SAM" id="MobiDB-lite"/>
    </source>
</evidence>
<gene>
    <name evidence="3" type="ORF">KSP39_PZI023001</name>
</gene>
<feature type="domain" description="Retrovirus-related Pol polyprotein from transposon TNT 1-94-like beta-barrel" evidence="2">
    <location>
        <begin position="343"/>
        <end position="415"/>
    </location>
</feature>
<name>A0AAP0AWP3_9ASPA</name>
<reference evidence="3 4" key="1">
    <citation type="journal article" date="2022" name="Nat. Plants">
        <title>Genomes of leafy and leafless Platanthera orchids illuminate the evolution of mycoheterotrophy.</title>
        <authorList>
            <person name="Li M.H."/>
            <person name="Liu K.W."/>
            <person name="Li Z."/>
            <person name="Lu H.C."/>
            <person name="Ye Q.L."/>
            <person name="Zhang D."/>
            <person name="Wang J.Y."/>
            <person name="Li Y.F."/>
            <person name="Zhong Z.M."/>
            <person name="Liu X."/>
            <person name="Yu X."/>
            <person name="Liu D.K."/>
            <person name="Tu X.D."/>
            <person name="Liu B."/>
            <person name="Hao Y."/>
            <person name="Liao X.Y."/>
            <person name="Jiang Y.T."/>
            <person name="Sun W.H."/>
            <person name="Chen J."/>
            <person name="Chen Y.Q."/>
            <person name="Ai Y."/>
            <person name="Zhai J.W."/>
            <person name="Wu S.S."/>
            <person name="Zhou Z."/>
            <person name="Hsiao Y.Y."/>
            <person name="Wu W.L."/>
            <person name="Chen Y.Y."/>
            <person name="Lin Y.F."/>
            <person name="Hsu J.L."/>
            <person name="Li C.Y."/>
            <person name="Wang Z.W."/>
            <person name="Zhao X."/>
            <person name="Zhong W.Y."/>
            <person name="Ma X.K."/>
            <person name="Ma L."/>
            <person name="Huang J."/>
            <person name="Chen G.Z."/>
            <person name="Huang M.Z."/>
            <person name="Huang L."/>
            <person name="Peng D.H."/>
            <person name="Luo Y.B."/>
            <person name="Zou S.Q."/>
            <person name="Chen S.P."/>
            <person name="Lan S."/>
            <person name="Tsai W.C."/>
            <person name="Van de Peer Y."/>
            <person name="Liu Z.J."/>
        </authorList>
    </citation>
    <scope>NUCLEOTIDE SEQUENCE [LARGE SCALE GENOMIC DNA]</scope>
    <source>
        <strain evidence="3">Lor287</strain>
    </source>
</reference>